<keyword evidence="2" id="KW-1185">Reference proteome</keyword>
<dbReference type="Proteomes" id="UP001597459">
    <property type="component" value="Unassembled WGS sequence"/>
</dbReference>
<name>A0ABW5N6W9_9FLAO</name>
<proteinExistence type="predicted"/>
<accession>A0ABW5N6W9</accession>
<comment type="caution">
    <text evidence="1">The sequence shown here is derived from an EMBL/GenBank/DDBJ whole genome shotgun (WGS) entry which is preliminary data.</text>
</comment>
<sequence>MKGKFIVFDTKTFYKLVDEVVARIQTKAPHPEIETGPKSDWISASEAKELLGIKSNGKLLYLRKERHISVSKHGRTVLYSKKSILAFLDKSQV</sequence>
<dbReference type="EMBL" id="JBHULX010000004">
    <property type="protein sequence ID" value="MFD2590343.1"/>
    <property type="molecule type" value="Genomic_DNA"/>
</dbReference>
<dbReference type="RefSeq" id="WP_378257691.1">
    <property type="nucleotide sequence ID" value="NZ_JBHSJV010000001.1"/>
</dbReference>
<reference evidence="2" key="1">
    <citation type="journal article" date="2019" name="Int. J. Syst. Evol. Microbiol.">
        <title>The Global Catalogue of Microorganisms (GCM) 10K type strain sequencing project: providing services to taxonomists for standard genome sequencing and annotation.</title>
        <authorList>
            <consortium name="The Broad Institute Genomics Platform"/>
            <consortium name="The Broad Institute Genome Sequencing Center for Infectious Disease"/>
            <person name="Wu L."/>
            <person name="Ma J."/>
        </authorList>
    </citation>
    <scope>NUCLEOTIDE SEQUENCE [LARGE SCALE GENOMIC DNA]</scope>
    <source>
        <strain evidence="2">KCTC 42423</strain>
    </source>
</reference>
<evidence type="ECO:0000313" key="2">
    <source>
        <dbReference type="Proteomes" id="UP001597459"/>
    </source>
</evidence>
<organism evidence="1 2">
    <name type="scientific">Aquimarina hainanensis</name>
    <dbReference type="NCBI Taxonomy" id="1578017"/>
    <lineage>
        <taxon>Bacteria</taxon>
        <taxon>Pseudomonadati</taxon>
        <taxon>Bacteroidota</taxon>
        <taxon>Flavobacteriia</taxon>
        <taxon>Flavobacteriales</taxon>
        <taxon>Flavobacteriaceae</taxon>
        <taxon>Aquimarina</taxon>
    </lineage>
</organism>
<gene>
    <name evidence="1" type="ORF">ACFSTE_05830</name>
</gene>
<evidence type="ECO:0000313" key="1">
    <source>
        <dbReference type="EMBL" id="MFD2590343.1"/>
    </source>
</evidence>
<protein>
    <submittedName>
        <fullName evidence="1">Helix-turn-helix domain-containing protein</fullName>
    </submittedName>
</protein>